<keyword evidence="1" id="KW-0732">Signal</keyword>
<feature type="signal peptide" evidence="1">
    <location>
        <begin position="1"/>
        <end position="22"/>
    </location>
</feature>
<accession>A0A232EVV9</accession>
<evidence type="ECO:0000256" key="1">
    <source>
        <dbReference type="SAM" id="SignalP"/>
    </source>
</evidence>
<organism evidence="2 3">
    <name type="scientific">Trichomalopsis sarcophagae</name>
    <dbReference type="NCBI Taxonomy" id="543379"/>
    <lineage>
        <taxon>Eukaryota</taxon>
        <taxon>Metazoa</taxon>
        <taxon>Ecdysozoa</taxon>
        <taxon>Arthropoda</taxon>
        <taxon>Hexapoda</taxon>
        <taxon>Insecta</taxon>
        <taxon>Pterygota</taxon>
        <taxon>Neoptera</taxon>
        <taxon>Endopterygota</taxon>
        <taxon>Hymenoptera</taxon>
        <taxon>Apocrita</taxon>
        <taxon>Proctotrupomorpha</taxon>
        <taxon>Chalcidoidea</taxon>
        <taxon>Pteromalidae</taxon>
        <taxon>Pteromalinae</taxon>
        <taxon>Trichomalopsis</taxon>
    </lineage>
</organism>
<gene>
    <name evidence="2" type="ORF">TSAR_007523</name>
</gene>
<feature type="chain" id="PRO_5012285617" evidence="1">
    <location>
        <begin position="23"/>
        <end position="59"/>
    </location>
</feature>
<dbReference type="EMBL" id="NNAY01001942">
    <property type="protein sequence ID" value="OXU22490.1"/>
    <property type="molecule type" value="Genomic_DNA"/>
</dbReference>
<comment type="caution">
    <text evidence="2">The sequence shown here is derived from an EMBL/GenBank/DDBJ whole genome shotgun (WGS) entry which is preliminary data.</text>
</comment>
<proteinExistence type="predicted"/>
<sequence length="59" mass="6656">MGGEKFKSSFMSLCVCVCDLLALRDSKEPPIHKADKFNFTIGQRVSRGETEKHTIEPIE</sequence>
<evidence type="ECO:0000313" key="3">
    <source>
        <dbReference type="Proteomes" id="UP000215335"/>
    </source>
</evidence>
<protein>
    <submittedName>
        <fullName evidence="2">Uncharacterized protein</fullName>
    </submittedName>
</protein>
<name>A0A232EVV9_9HYME</name>
<evidence type="ECO:0000313" key="2">
    <source>
        <dbReference type="EMBL" id="OXU22490.1"/>
    </source>
</evidence>
<dbReference type="Proteomes" id="UP000215335">
    <property type="component" value="Unassembled WGS sequence"/>
</dbReference>
<reference evidence="2 3" key="1">
    <citation type="journal article" date="2017" name="Curr. Biol.">
        <title>The Evolution of Venom by Co-option of Single-Copy Genes.</title>
        <authorList>
            <person name="Martinson E.O."/>
            <person name="Mrinalini"/>
            <person name="Kelkar Y.D."/>
            <person name="Chang C.H."/>
            <person name="Werren J.H."/>
        </authorList>
    </citation>
    <scope>NUCLEOTIDE SEQUENCE [LARGE SCALE GENOMIC DNA]</scope>
    <source>
        <strain evidence="2 3">Alberta</strain>
        <tissue evidence="2">Whole body</tissue>
    </source>
</reference>
<dbReference type="AlphaFoldDB" id="A0A232EVV9"/>
<keyword evidence="3" id="KW-1185">Reference proteome</keyword>